<proteinExistence type="predicted"/>
<dbReference type="Proteomes" id="UP000663828">
    <property type="component" value="Unassembled WGS sequence"/>
</dbReference>
<evidence type="ECO:0000313" key="2">
    <source>
        <dbReference type="EMBL" id="CAF1482453.1"/>
    </source>
</evidence>
<feature type="region of interest" description="Disordered" evidence="1">
    <location>
        <begin position="193"/>
        <end position="224"/>
    </location>
</feature>
<keyword evidence="3" id="KW-1185">Reference proteome</keyword>
<comment type="caution">
    <text evidence="2">The sequence shown here is derived from an EMBL/GenBank/DDBJ whole genome shotgun (WGS) entry which is preliminary data.</text>
</comment>
<dbReference type="EMBL" id="CAJNOR010004190">
    <property type="protein sequence ID" value="CAF1482453.1"/>
    <property type="molecule type" value="Genomic_DNA"/>
</dbReference>
<name>A0A815S205_ADIRI</name>
<organism evidence="2 3">
    <name type="scientific">Adineta ricciae</name>
    <name type="common">Rotifer</name>
    <dbReference type="NCBI Taxonomy" id="249248"/>
    <lineage>
        <taxon>Eukaryota</taxon>
        <taxon>Metazoa</taxon>
        <taxon>Spiralia</taxon>
        <taxon>Gnathifera</taxon>
        <taxon>Rotifera</taxon>
        <taxon>Eurotatoria</taxon>
        <taxon>Bdelloidea</taxon>
        <taxon>Adinetida</taxon>
        <taxon>Adinetidae</taxon>
        <taxon>Adineta</taxon>
    </lineage>
</organism>
<accession>A0A815S205</accession>
<protein>
    <submittedName>
        <fullName evidence="2">Uncharacterized protein</fullName>
    </submittedName>
</protein>
<feature type="compositionally biased region" description="Polar residues" evidence="1">
    <location>
        <begin position="195"/>
        <end position="224"/>
    </location>
</feature>
<sequence>MQTIAHSVCYHRRITFRLDRGPNTQRSFNAIRKDDSEIVDSSGGGYSYFQKQSISTRPGLRSTVLATDQDRDVSEYRHSSALDLPRGHEQKVFNKGFGQQKLLPRTDFESQPLIPRTVQMQQPTPLQRDQSFIRRDFQDQQSNLFTQKALSSYDRNLQPITSQQILVRPTTLNVGQNTLNAQRNQQQLQQIPQKPTWSQQQFTGASSSFNNQIPQSEFSSFNSQPFQRPAVKPVVNTGFVSAQTPIRRVIAQSDSASRVNNNGW</sequence>
<evidence type="ECO:0000313" key="3">
    <source>
        <dbReference type="Proteomes" id="UP000663828"/>
    </source>
</evidence>
<reference evidence="2" key="1">
    <citation type="submission" date="2021-02" db="EMBL/GenBank/DDBJ databases">
        <authorList>
            <person name="Nowell W R."/>
        </authorList>
    </citation>
    <scope>NUCLEOTIDE SEQUENCE</scope>
</reference>
<evidence type="ECO:0000256" key="1">
    <source>
        <dbReference type="SAM" id="MobiDB-lite"/>
    </source>
</evidence>
<gene>
    <name evidence="2" type="ORF">XAT740_LOCUS38610</name>
</gene>
<dbReference type="AlphaFoldDB" id="A0A815S205"/>